<evidence type="ECO:0000313" key="3">
    <source>
        <dbReference type="Proteomes" id="UP000002700"/>
    </source>
</evidence>
<evidence type="ECO:0000313" key="2">
    <source>
        <dbReference type="EMBL" id="ABA53113.1"/>
    </source>
</evidence>
<feature type="region of interest" description="Disordered" evidence="1">
    <location>
        <begin position="479"/>
        <end position="509"/>
    </location>
</feature>
<organism evidence="2 3">
    <name type="scientific">Burkholderia pseudomallei (strain 1710b)</name>
    <dbReference type="NCBI Taxonomy" id="320372"/>
    <lineage>
        <taxon>Bacteria</taxon>
        <taxon>Pseudomonadati</taxon>
        <taxon>Pseudomonadota</taxon>
        <taxon>Betaproteobacteria</taxon>
        <taxon>Burkholderiales</taxon>
        <taxon>Burkholderiaceae</taxon>
        <taxon>Burkholderia</taxon>
        <taxon>pseudomallei group</taxon>
    </lineage>
</organism>
<dbReference type="HOGENOM" id="CLU_374956_0_0_4"/>
<dbReference type="EMBL" id="CP000125">
    <property type="protein sequence ID" value="ABA53113.1"/>
    <property type="molecule type" value="Genomic_DNA"/>
</dbReference>
<dbReference type="Proteomes" id="UP000002700">
    <property type="component" value="Chromosome II"/>
</dbReference>
<reference evidence="2 3" key="1">
    <citation type="submission" date="2005-09" db="EMBL/GenBank/DDBJ databases">
        <authorList>
            <person name="Woods D.E."/>
            <person name="Nierman W.C."/>
        </authorList>
    </citation>
    <scope>NUCLEOTIDE SEQUENCE [LARGE SCALE GENOMIC DNA]</scope>
    <source>
        <strain evidence="2 3">1710b</strain>
    </source>
</reference>
<sequence length="740" mass="83463">MCATSSAPIVARQSLAERAARGAPGRRVAAPPRIGRRRPCGGRDRQQPFQLVHDRLRRHAARLRAVVAEPRHDVLHAVVLPAACVRLGRTQRAREDRQVAPRPGRGGYAFDPALVALMHDDVAMRDDRERRQRRAVVKTDRRQAEIAPRRACAQRRRGGQAKHREIERGVLLERGVRMVEQRFGRGVVAIGVAPQFLERRRVEQIAQRGQQRTKEPRDAGALVVRRADLARRARGHGVQREREPPRRIRAAAREIAEARELDEPRLVAQRMVGRDEAVHRRKPVEIEVIGRHVAHVGGVGPLGREAQHALRRQVRLVARGRAVRRPVRQREPRRRVVRGVRRDVRHVARMLERHEREPVAGRKADGLHARSRRGRRRRARGFTGERGGQAGGVGLGVAHRELAVAAEVVMQRAEVAAAQVVRIAVARERAVARDQVLQVDEPVLADRHDAAREQPQLEAGEPDRDVVVELHGVIAVMEGKQGRHRGDSVRSGCRTEVEQQTGGDRPDDERDVRQLQAFLAYPVAVPQPAEQQHERACGEAGRAGVEPRQRGRVRRRRGEQQPHAAPHRDRGERLQQHDDRERDAVQRAGRRRAAQQRRIDGRVLPEQRHAHRAADGARRRGECLHVVDRDDRRPAGDRDGVQGLEQIDAGQRGHRTHRACPLSRGGRATRAPFGACAALIARARGARRSRRARAPPRTPRTATRPHAARRRGRRARRSRRGSRQGPRARSRSRSHRAGRS</sequence>
<feature type="region of interest" description="Disordered" evidence="1">
    <location>
        <begin position="524"/>
        <end position="667"/>
    </location>
</feature>
<feature type="compositionally biased region" description="Low complexity" evidence="1">
    <location>
        <begin position="21"/>
        <end position="33"/>
    </location>
</feature>
<feature type="compositionally biased region" description="Basic and acidic residues" evidence="1">
    <location>
        <begin position="480"/>
        <end position="497"/>
    </location>
</feature>
<protein>
    <submittedName>
        <fullName evidence="2">Uncharacterized protein</fullName>
    </submittedName>
</protein>
<proteinExistence type="predicted"/>
<accession>Q3JMF5</accession>
<feature type="compositionally biased region" description="Basic residues" evidence="1">
    <location>
        <begin position="706"/>
        <end position="740"/>
    </location>
</feature>
<name>Q3JMF5_BURP1</name>
<feature type="compositionally biased region" description="Basic and acidic residues" evidence="1">
    <location>
        <begin position="597"/>
        <end position="640"/>
    </location>
</feature>
<feature type="compositionally biased region" description="Basic residues" evidence="1">
    <location>
        <begin position="369"/>
        <end position="380"/>
    </location>
</feature>
<gene>
    <name evidence="2" type="ordered locus">BURPS1710b_A0090</name>
</gene>
<feature type="compositionally biased region" description="Basic and acidic residues" evidence="1">
    <location>
        <begin position="137"/>
        <end position="148"/>
    </location>
</feature>
<feature type="region of interest" description="Disordered" evidence="1">
    <location>
        <begin position="683"/>
        <end position="740"/>
    </location>
</feature>
<feature type="compositionally biased region" description="Basic residues" evidence="1">
    <location>
        <begin position="684"/>
        <end position="694"/>
    </location>
</feature>
<feature type="region of interest" description="Disordered" evidence="1">
    <location>
        <begin position="129"/>
        <end position="160"/>
    </location>
</feature>
<feature type="compositionally biased region" description="Basic and acidic residues" evidence="1">
    <location>
        <begin position="357"/>
        <end position="368"/>
    </location>
</feature>
<feature type="region of interest" description="Disordered" evidence="1">
    <location>
        <begin position="357"/>
        <end position="387"/>
    </location>
</feature>
<dbReference type="KEGG" id="bpm:BURPS1710b_A0090"/>
<dbReference type="AlphaFoldDB" id="Q3JMF5"/>
<feature type="compositionally biased region" description="Basic and acidic residues" evidence="1">
    <location>
        <begin position="566"/>
        <end position="585"/>
    </location>
</feature>
<dbReference type="EnsemblBacteria" id="ABA53113">
    <property type="protein sequence ID" value="ABA53113"/>
    <property type="gene ID" value="BURPS1710b_A0090"/>
</dbReference>
<feature type="region of interest" description="Disordered" evidence="1">
    <location>
        <begin position="17"/>
        <end position="47"/>
    </location>
</feature>
<evidence type="ECO:0000256" key="1">
    <source>
        <dbReference type="SAM" id="MobiDB-lite"/>
    </source>
</evidence>